<keyword evidence="1" id="KW-1133">Transmembrane helix</keyword>
<feature type="transmembrane region" description="Helical" evidence="1">
    <location>
        <begin position="137"/>
        <end position="159"/>
    </location>
</feature>
<dbReference type="Pfam" id="PF04240">
    <property type="entry name" value="Caroten_synth"/>
    <property type="match status" value="1"/>
</dbReference>
<keyword evidence="1" id="KW-0472">Membrane</keyword>
<evidence type="ECO:0000313" key="2">
    <source>
        <dbReference type="EMBL" id="NHE59129.1"/>
    </source>
</evidence>
<organism evidence="2 3">
    <name type="scientific">Cyclobacterium plantarum</name>
    <dbReference type="NCBI Taxonomy" id="2716263"/>
    <lineage>
        <taxon>Bacteria</taxon>
        <taxon>Pseudomonadati</taxon>
        <taxon>Bacteroidota</taxon>
        <taxon>Cytophagia</taxon>
        <taxon>Cytophagales</taxon>
        <taxon>Cyclobacteriaceae</taxon>
        <taxon>Cyclobacterium</taxon>
    </lineage>
</organism>
<feature type="transmembrane region" description="Helical" evidence="1">
    <location>
        <begin position="201"/>
        <end position="220"/>
    </location>
</feature>
<keyword evidence="1" id="KW-0812">Transmembrane</keyword>
<dbReference type="PANTHER" id="PTHR39419">
    <property type="entry name" value="SLL0814 PROTEIN"/>
    <property type="match status" value="1"/>
</dbReference>
<accession>A0ABX0HB50</accession>
<proteinExistence type="predicted"/>
<dbReference type="RefSeq" id="WP_166150204.1">
    <property type="nucleotide sequence ID" value="NZ_JAANYN010000010.1"/>
</dbReference>
<feature type="transmembrane region" description="Helical" evidence="1">
    <location>
        <begin position="68"/>
        <end position="86"/>
    </location>
</feature>
<gene>
    <name evidence="2" type="ORF">G9Q97_20160</name>
</gene>
<sequence length="221" mass="25277">MRSFKEMLSFLKRNKLVIAKTVLLILHLVGLLGLYFSISRPIFQTLTPVHLLVVTGILISFHKDFNLGFWLFGIFAFTVGMVSEIIGVKTGLIFGEYAYGQVLGFQVLGVPLIIGINWFLLVYLTGGILNKRIKNDILAAICSSILMVLMDVVLEPVAVKLDFWQWELNHIPLSNFAGWFLIAFIIQLTYRKTTFDKRNQLNWFIFINLILFFSILAIILE</sequence>
<feature type="transmembrane region" description="Helical" evidence="1">
    <location>
        <begin position="98"/>
        <end position="125"/>
    </location>
</feature>
<evidence type="ECO:0000313" key="3">
    <source>
        <dbReference type="Proteomes" id="UP000649799"/>
    </source>
</evidence>
<name>A0ABX0HB50_9BACT</name>
<dbReference type="PANTHER" id="PTHR39419:SF1">
    <property type="entry name" value="SLL0814 PROTEIN"/>
    <property type="match status" value="1"/>
</dbReference>
<evidence type="ECO:0000256" key="1">
    <source>
        <dbReference type="SAM" id="Phobius"/>
    </source>
</evidence>
<comment type="caution">
    <text evidence="2">The sequence shown here is derived from an EMBL/GenBank/DDBJ whole genome shotgun (WGS) entry which is preliminary data.</text>
</comment>
<keyword evidence="3" id="KW-1185">Reference proteome</keyword>
<dbReference type="EMBL" id="JAANYN010000010">
    <property type="protein sequence ID" value="NHE59129.1"/>
    <property type="molecule type" value="Genomic_DNA"/>
</dbReference>
<feature type="transmembrane region" description="Helical" evidence="1">
    <location>
        <begin position="16"/>
        <end position="36"/>
    </location>
</feature>
<reference evidence="2 3" key="1">
    <citation type="submission" date="2020-03" db="EMBL/GenBank/DDBJ databases">
        <title>Cyclobacterium plantarum sp. nov., a marine bacterium isolated from a coastal-marine wetland.</title>
        <authorList>
            <person name="Sanchez-Porro C."/>
            <person name="Ventosa A."/>
            <person name="Amoozegar M."/>
        </authorList>
    </citation>
    <scope>NUCLEOTIDE SEQUENCE [LARGE SCALE GENOMIC DNA]</scope>
    <source>
        <strain evidence="2 3">GBPx2</strain>
    </source>
</reference>
<protein>
    <submittedName>
        <fullName evidence="2">Carotenoid biosynthesis protein</fullName>
    </submittedName>
</protein>
<dbReference type="Proteomes" id="UP000649799">
    <property type="component" value="Unassembled WGS sequence"/>
</dbReference>
<dbReference type="InterPro" id="IPR007354">
    <property type="entry name" value="CruF-like"/>
</dbReference>
<feature type="transmembrane region" description="Helical" evidence="1">
    <location>
        <begin position="42"/>
        <end position="61"/>
    </location>
</feature>
<feature type="transmembrane region" description="Helical" evidence="1">
    <location>
        <begin position="171"/>
        <end position="189"/>
    </location>
</feature>